<dbReference type="Pfam" id="PF12937">
    <property type="entry name" value="F-box-like"/>
    <property type="match status" value="1"/>
</dbReference>
<feature type="compositionally biased region" description="Polar residues" evidence="1">
    <location>
        <begin position="18"/>
        <end position="37"/>
    </location>
</feature>
<feature type="domain" description="F-box" evidence="2">
    <location>
        <begin position="70"/>
        <end position="115"/>
    </location>
</feature>
<proteinExistence type="predicted"/>
<comment type="caution">
    <text evidence="3">The sequence shown here is derived from an EMBL/GenBank/DDBJ whole genome shotgun (WGS) entry which is preliminary data.</text>
</comment>
<organism evidence="3 4">
    <name type="scientific">Pleurotus eryngii</name>
    <name type="common">Boletus of the steppes</name>
    <dbReference type="NCBI Taxonomy" id="5323"/>
    <lineage>
        <taxon>Eukaryota</taxon>
        <taxon>Fungi</taxon>
        <taxon>Dikarya</taxon>
        <taxon>Basidiomycota</taxon>
        <taxon>Agaricomycotina</taxon>
        <taxon>Agaricomycetes</taxon>
        <taxon>Agaricomycetidae</taxon>
        <taxon>Agaricales</taxon>
        <taxon>Pleurotineae</taxon>
        <taxon>Pleurotaceae</taxon>
        <taxon>Pleurotus</taxon>
    </lineage>
</organism>
<name>A0A9P5ZH98_PLEER</name>
<gene>
    <name evidence="3" type="ORF">BDN71DRAFT_1514025</name>
</gene>
<evidence type="ECO:0000259" key="2">
    <source>
        <dbReference type="PROSITE" id="PS50181"/>
    </source>
</evidence>
<dbReference type="InterPro" id="IPR036047">
    <property type="entry name" value="F-box-like_dom_sf"/>
</dbReference>
<evidence type="ECO:0000313" key="4">
    <source>
        <dbReference type="Proteomes" id="UP000807025"/>
    </source>
</evidence>
<dbReference type="SMART" id="SM00256">
    <property type="entry name" value="FBOX"/>
    <property type="match status" value="1"/>
</dbReference>
<reference evidence="3" key="1">
    <citation type="submission" date="2020-11" db="EMBL/GenBank/DDBJ databases">
        <authorList>
            <consortium name="DOE Joint Genome Institute"/>
            <person name="Ahrendt S."/>
            <person name="Riley R."/>
            <person name="Andreopoulos W."/>
            <person name="Labutti K."/>
            <person name="Pangilinan J."/>
            <person name="Ruiz-Duenas F.J."/>
            <person name="Barrasa J.M."/>
            <person name="Sanchez-Garcia M."/>
            <person name="Camarero S."/>
            <person name="Miyauchi S."/>
            <person name="Serrano A."/>
            <person name="Linde D."/>
            <person name="Babiker R."/>
            <person name="Drula E."/>
            <person name="Ayuso-Fernandez I."/>
            <person name="Pacheco R."/>
            <person name="Padilla G."/>
            <person name="Ferreira P."/>
            <person name="Barriuso J."/>
            <person name="Kellner H."/>
            <person name="Castanera R."/>
            <person name="Alfaro M."/>
            <person name="Ramirez L."/>
            <person name="Pisabarro A.G."/>
            <person name="Kuo A."/>
            <person name="Tritt A."/>
            <person name="Lipzen A."/>
            <person name="He G."/>
            <person name="Yan M."/>
            <person name="Ng V."/>
            <person name="Cullen D."/>
            <person name="Martin F."/>
            <person name="Rosso M.-N."/>
            <person name="Henrissat B."/>
            <person name="Hibbett D."/>
            <person name="Martinez A.T."/>
            <person name="Grigoriev I.V."/>
        </authorList>
    </citation>
    <scope>NUCLEOTIDE SEQUENCE</scope>
    <source>
        <strain evidence="3">ATCC 90797</strain>
    </source>
</reference>
<dbReference type="EMBL" id="MU154782">
    <property type="protein sequence ID" value="KAF9487397.1"/>
    <property type="molecule type" value="Genomic_DNA"/>
</dbReference>
<keyword evidence="4" id="KW-1185">Reference proteome</keyword>
<sequence length="264" mass="29183">MATNNGDRALGRIPTCTPGASPQTTSSPPRFTFQSPRNFRDTGNARAVPFVFLPPPPLTRLSPHIITQVTKPAVDLPPEMWHAVLSHLPPDEVMRVRRVNHLFYAVALDHRFRTLSILDETIDDDEVSAVCEAYPEDLALHAASQSLADNYALIMANRTETNDADPGAFGSERDFGEEFMDCICHVFAHAITLNEVRLILLNTPADDEEVELESLQDLWYRGPRPHGLASLTLQLDVMKLGLRLDRAGVGAPLIYQIPIVSALA</sequence>
<dbReference type="SUPFAM" id="SSF81383">
    <property type="entry name" value="F-box domain"/>
    <property type="match status" value="1"/>
</dbReference>
<dbReference type="CDD" id="cd09917">
    <property type="entry name" value="F-box_SF"/>
    <property type="match status" value="1"/>
</dbReference>
<dbReference type="Proteomes" id="UP000807025">
    <property type="component" value="Unassembled WGS sequence"/>
</dbReference>
<dbReference type="InterPro" id="IPR001810">
    <property type="entry name" value="F-box_dom"/>
</dbReference>
<accession>A0A9P5ZH98</accession>
<evidence type="ECO:0000256" key="1">
    <source>
        <dbReference type="SAM" id="MobiDB-lite"/>
    </source>
</evidence>
<dbReference type="Gene3D" id="1.20.1280.50">
    <property type="match status" value="1"/>
</dbReference>
<dbReference type="OrthoDB" id="2963575at2759"/>
<feature type="region of interest" description="Disordered" evidence="1">
    <location>
        <begin position="1"/>
        <end position="38"/>
    </location>
</feature>
<evidence type="ECO:0000313" key="3">
    <source>
        <dbReference type="EMBL" id="KAF9487397.1"/>
    </source>
</evidence>
<dbReference type="AlphaFoldDB" id="A0A9P5ZH98"/>
<protein>
    <recommendedName>
        <fullName evidence="2">F-box domain-containing protein</fullName>
    </recommendedName>
</protein>
<dbReference type="PROSITE" id="PS50181">
    <property type="entry name" value="FBOX"/>
    <property type="match status" value="1"/>
</dbReference>